<dbReference type="AlphaFoldDB" id="A0A0E9S9F3"/>
<protein>
    <submittedName>
        <fullName evidence="1">Uncharacterized protein</fullName>
    </submittedName>
</protein>
<organism evidence="1">
    <name type="scientific">Anguilla anguilla</name>
    <name type="common">European freshwater eel</name>
    <name type="synonym">Muraena anguilla</name>
    <dbReference type="NCBI Taxonomy" id="7936"/>
    <lineage>
        <taxon>Eukaryota</taxon>
        <taxon>Metazoa</taxon>
        <taxon>Chordata</taxon>
        <taxon>Craniata</taxon>
        <taxon>Vertebrata</taxon>
        <taxon>Euteleostomi</taxon>
        <taxon>Actinopterygii</taxon>
        <taxon>Neopterygii</taxon>
        <taxon>Teleostei</taxon>
        <taxon>Anguilliformes</taxon>
        <taxon>Anguillidae</taxon>
        <taxon>Anguilla</taxon>
    </lineage>
</organism>
<sequence length="48" mass="5411">MALTTIVFQCVYYHHVYYCCSPHICTISCGVHAIGDFKLGSKIQIQSM</sequence>
<reference evidence="1" key="1">
    <citation type="submission" date="2014-11" db="EMBL/GenBank/DDBJ databases">
        <authorList>
            <person name="Amaro Gonzalez C."/>
        </authorList>
    </citation>
    <scope>NUCLEOTIDE SEQUENCE</scope>
</reference>
<evidence type="ECO:0000313" key="1">
    <source>
        <dbReference type="EMBL" id="JAH37295.1"/>
    </source>
</evidence>
<accession>A0A0E9S9F3</accession>
<dbReference type="EMBL" id="GBXM01071282">
    <property type="protein sequence ID" value="JAH37295.1"/>
    <property type="molecule type" value="Transcribed_RNA"/>
</dbReference>
<reference evidence="1" key="2">
    <citation type="journal article" date="2015" name="Fish Shellfish Immunol.">
        <title>Early steps in the European eel (Anguilla anguilla)-Vibrio vulnificus interaction in the gills: Role of the RtxA13 toxin.</title>
        <authorList>
            <person name="Callol A."/>
            <person name="Pajuelo D."/>
            <person name="Ebbesson L."/>
            <person name="Teles M."/>
            <person name="MacKenzie S."/>
            <person name="Amaro C."/>
        </authorList>
    </citation>
    <scope>NUCLEOTIDE SEQUENCE</scope>
</reference>
<name>A0A0E9S9F3_ANGAN</name>
<proteinExistence type="predicted"/>